<dbReference type="InterPro" id="IPR001650">
    <property type="entry name" value="Helicase_C-like"/>
</dbReference>
<dbReference type="Gene3D" id="3.40.50.300">
    <property type="entry name" value="P-loop containing nucleotide triphosphate hydrolases"/>
    <property type="match status" value="1"/>
</dbReference>
<dbReference type="GO" id="GO:0006281">
    <property type="term" value="P:DNA repair"/>
    <property type="evidence" value="ECO:0007669"/>
    <property type="project" value="InterPro"/>
</dbReference>
<dbReference type="GO" id="GO:0003678">
    <property type="term" value="F:DNA helicase activity"/>
    <property type="evidence" value="ECO:0007669"/>
    <property type="project" value="InterPro"/>
</dbReference>
<evidence type="ECO:0000256" key="3">
    <source>
        <dbReference type="ARBA" id="ARBA00022840"/>
    </source>
</evidence>
<keyword evidence="2" id="KW-0378">Hydrolase</keyword>
<feature type="domain" description="Helicase C-terminal" evidence="4">
    <location>
        <begin position="1"/>
        <end position="111"/>
    </location>
</feature>
<dbReference type="EMBL" id="CAJOAY010034395">
    <property type="protein sequence ID" value="CAF4444743.1"/>
    <property type="molecule type" value="Genomic_DNA"/>
</dbReference>
<dbReference type="SUPFAM" id="SSF52540">
    <property type="entry name" value="P-loop containing nucleoside triphosphate hydrolases"/>
    <property type="match status" value="1"/>
</dbReference>
<protein>
    <recommendedName>
        <fullName evidence="4">Helicase C-terminal domain-containing protein</fullName>
    </recommendedName>
</protein>
<reference evidence="5" key="1">
    <citation type="submission" date="2021-02" db="EMBL/GenBank/DDBJ databases">
        <authorList>
            <person name="Nowell W R."/>
        </authorList>
    </citation>
    <scope>NUCLEOTIDE SEQUENCE</scope>
</reference>
<evidence type="ECO:0000256" key="1">
    <source>
        <dbReference type="ARBA" id="ARBA00022741"/>
    </source>
</evidence>
<dbReference type="InterPro" id="IPR031053">
    <property type="entry name" value="ALC1"/>
</dbReference>
<dbReference type="CDD" id="cd18793">
    <property type="entry name" value="SF2_C_SNF"/>
    <property type="match status" value="1"/>
</dbReference>
<accession>A0A820RXT8</accession>
<dbReference type="GO" id="GO:0016787">
    <property type="term" value="F:hydrolase activity"/>
    <property type="evidence" value="ECO:0007669"/>
    <property type="project" value="UniProtKB-KW"/>
</dbReference>
<sequence length="111" mass="12973">HKVLLFSQFTSVLDILQDYLTYREIYKYERLDGSVRSEERFLAINNFNVNDDTFIFLLSTKAGGVGLNLVAADTVIFYDSDFNPQNDLQAADRCHRIGQKRYNLYFQTIPY</sequence>
<proteinExistence type="predicted"/>
<dbReference type="Pfam" id="PF00271">
    <property type="entry name" value="Helicase_C"/>
    <property type="match status" value="1"/>
</dbReference>
<evidence type="ECO:0000313" key="5">
    <source>
        <dbReference type="EMBL" id="CAF4444743.1"/>
    </source>
</evidence>
<dbReference type="InterPro" id="IPR027417">
    <property type="entry name" value="P-loop_NTPase"/>
</dbReference>
<evidence type="ECO:0000259" key="4">
    <source>
        <dbReference type="PROSITE" id="PS51194"/>
    </source>
</evidence>
<dbReference type="InterPro" id="IPR049730">
    <property type="entry name" value="SNF2/RAD54-like_C"/>
</dbReference>
<organism evidence="5 6">
    <name type="scientific">Adineta steineri</name>
    <dbReference type="NCBI Taxonomy" id="433720"/>
    <lineage>
        <taxon>Eukaryota</taxon>
        <taxon>Metazoa</taxon>
        <taxon>Spiralia</taxon>
        <taxon>Gnathifera</taxon>
        <taxon>Rotifera</taxon>
        <taxon>Eurotatoria</taxon>
        <taxon>Bdelloidea</taxon>
        <taxon>Adinetida</taxon>
        <taxon>Adinetidae</taxon>
        <taxon>Adineta</taxon>
    </lineage>
</organism>
<evidence type="ECO:0000313" key="6">
    <source>
        <dbReference type="Proteomes" id="UP000663881"/>
    </source>
</evidence>
<evidence type="ECO:0000256" key="2">
    <source>
        <dbReference type="ARBA" id="ARBA00022801"/>
    </source>
</evidence>
<keyword evidence="3" id="KW-0067">ATP-binding</keyword>
<dbReference type="PROSITE" id="PS51194">
    <property type="entry name" value="HELICASE_CTER"/>
    <property type="match status" value="1"/>
</dbReference>
<name>A0A820RXT8_9BILA</name>
<dbReference type="GO" id="GO:0006338">
    <property type="term" value="P:chromatin remodeling"/>
    <property type="evidence" value="ECO:0007669"/>
    <property type="project" value="InterPro"/>
</dbReference>
<dbReference type="PANTHER" id="PTHR47157">
    <property type="entry name" value="CHROMODOMAIN-HELICASE-DNA-BINDING PROTEIN 1-LIKE"/>
    <property type="match status" value="1"/>
</dbReference>
<dbReference type="GO" id="GO:0005524">
    <property type="term" value="F:ATP binding"/>
    <property type="evidence" value="ECO:0007669"/>
    <property type="project" value="UniProtKB-KW"/>
</dbReference>
<comment type="caution">
    <text evidence="5">The sequence shown here is derived from an EMBL/GenBank/DDBJ whole genome shotgun (WGS) entry which is preliminary data.</text>
</comment>
<dbReference type="PANTHER" id="PTHR47157:SF1">
    <property type="entry name" value="CHROMODOMAIN-HELICASE-DNA-BINDING PROTEIN 1-LIKE"/>
    <property type="match status" value="1"/>
</dbReference>
<dbReference type="SMART" id="SM00490">
    <property type="entry name" value="HELICc"/>
    <property type="match status" value="1"/>
</dbReference>
<keyword evidence="1" id="KW-0547">Nucleotide-binding</keyword>
<dbReference type="Proteomes" id="UP000663881">
    <property type="component" value="Unassembled WGS sequence"/>
</dbReference>
<gene>
    <name evidence="5" type="ORF">OKA104_LOCUS53827</name>
</gene>
<feature type="non-terminal residue" evidence="5">
    <location>
        <position position="1"/>
    </location>
</feature>
<dbReference type="AlphaFoldDB" id="A0A820RXT8"/>